<evidence type="ECO:0000313" key="4">
    <source>
        <dbReference type="EMBL" id="RDW73079.1"/>
    </source>
</evidence>
<evidence type="ECO:0000313" key="5">
    <source>
        <dbReference type="Proteomes" id="UP000256645"/>
    </source>
</evidence>
<dbReference type="Proteomes" id="UP000256645">
    <property type="component" value="Unassembled WGS sequence"/>
</dbReference>
<feature type="compositionally biased region" description="Low complexity" evidence="2">
    <location>
        <begin position="583"/>
        <end position="597"/>
    </location>
</feature>
<dbReference type="EMBL" id="PDLM01000007">
    <property type="protein sequence ID" value="RDW73079.1"/>
    <property type="molecule type" value="Genomic_DNA"/>
</dbReference>
<feature type="region of interest" description="Disordered" evidence="2">
    <location>
        <begin position="567"/>
        <end position="597"/>
    </location>
</feature>
<comment type="caution">
    <text evidence="4">The sequence shown here is derived from an EMBL/GenBank/DDBJ whole genome shotgun (WGS) entry which is preliminary data.</text>
</comment>
<protein>
    <submittedName>
        <fullName evidence="4">Uncharacterized protein</fullName>
    </submittedName>
</protein>
<name>A0A3D8RGA0_9HELO</name>
<dbReference type="STRING" id="1849047.A0A3D8RGA0"/>
<keyword evidence="5" id="KW-1185">Reference proteome</keyword>
<dbReference type="PANTHER" id="PTHR13315:SF4">
    <property type="entry name" value="METALLOPHOSPHOESTERASE, ISOFORM E"/>
    <property type="match status" value="1"/>
</dbReference>
<dbReference type="OrthoDB" id="5977743at2759"/>
<evidence type="ECO:0000256" key="1">
    <source>
        <dbReference type="ARBA" id="ARBA00023136"/>
    </source>
</evidence>
<feature type="transmembrane region" description="Helical" evidence="3">
    <location>
        <begin position="73"/>
        <end position="91"/>
    </location>
</feature>
<dbReference type="GO" id="GO:0016020">
    <property type="term" value="C:membrane"/>
    <property type="evidence" value="ECO:0007669"/>
    <property type="project" value="GOC"/>
</dbReference>
<dbReference type="SUPFAM" id="SSF56300">
    <property type="entry name" value="Metallo-dependent phosphatases"/>
    <property type="match status" value="1"/>
</dbReference>
<feature type="transmembrane region" description="Helical" evidence="3">
    <location>
        <begin position="682"/>
        <end position="700"/>
    </location>
</feature>
<keyword evidence="3" id="KW-0812">Transmembrane</keyword>
<keyword evidence="1 3" id="KW-0472">Membrane</keyword>
<gene>
    <name evidence="4" type="ORF">BP6252_06986</name>
</gene>
<proteinExistence type="predicted"/>
<dbReference type="GO" id="GO:0005783">
    <property type="term" value="C:endoplasmic reticulum"/>
    <property type="evidence" value="ECO:0007669"/>
    <property type="project" value="TreeGrafter"/>
</dbReference>
<dbReference type="InterPro" id="IPR033308">
    <property type="entry name" value="PGAP5/Cdc1/Ted1"/>
</dbReference>
<evidence type="ECO:0000256" key="3">
    <source>
        <dbReference type="SAM" id="Phobius"/>
    </source>
</evidence>
<dbReference type="InterPro" id="IPR029052">
    <property type="entry name" value="Metallo-depent_PP-like"/>
</dbReference>
<dbReference type="AlphaFoldDB" id="A0A3D8RGA0"/>
<feature type="transmembrane region" description="Helical" evidence="3">
    <location>
        <begin position="522"/>
        <end position="542"/>
    </location>
</feature>
<reference evidence="4 5" key="1">
    <citation type="journal article" date="2018" name="IMA Fungus">
        <title>IMA Genome-F 9: Draft genome sequence of Annulohypoxylon stygium, Aspergillus mulundensis, Berkeleyomyces basicola (syn. Thielaviopsis basicola), Ceratocystis smalleyi, two Cercospora beticola strains, Coleophoma cylindrospora, Fusarium fracticaudum, Phialophora cf. hyalina, and Morchella septimelata.</title>
        <authorList>
            <person name="Wingfield B.D."/>
            <person name="Bills G.F."/>
            <person name="Dong Y."/>
            <person name="Huang W."/>
            <person name="Nel W.J."/>
            <person name="Swalarsk-Parry B.S."/>
            <person name="Vaghefi N."/>
            <person name="Wilken P.M."/>
            <person name="An Z."/>
            <person name="de Beer Z.W."/>
            <person name="De Vos L."/>
            <person name="Chen L."/>
            <person name="Duong T.A."/>
            <person name="Gao Y."/>
            <person name="Hammerbacher A."/>
            <person name="Kikkert J.R."/>
            <person name="Li Y."/>
            <person name="Li H."/>
            <person name="Li K."/>
            <person name="Li Q."/>
            <person name="Liu X."/>
            <person name="Ma X."/>
            <person name="Naidoo K."/>
            <person name="Pethybridge S.J."/>
            <person name="Sun J."/>
            <person name="Steenkamp E.T."/>
            <person name="van der Nest M.A."/>
            <person name="van Wyk S."/>
            <person name="Wingfield M.J."/>
            <person name="Xiong C."/>
            <person name="Yue Q."/>
            <person name="Zhang X."/>
        </authorList>
    </citation>
    <scope>NUCLEOTIDE SEQUENCE [LARGE SCALE GENOMIC DNA]</scope>
    <source>
        <strain evidence="4 5">BP6252</strain>
    </source>
</reference>
<keyword evidence="3" id="KW-1133">Transmembrane helix</keyword>
<evidence type="ECO:0000256" key="2">
    <source>
        <dbReference type="SAM" id="MobiDB-lite"/>
    </source>
</evidence>
<sequence>MAPSYHSNSYPTARDESPTLLDRVIAALPRNLATQAQELLDRYSYSPVSTSSSKSPKTLRQARAGFSFSFRKLLSVPYLLVAIWIVVLLWGERWVFESSIAACRWGSWERWPRGATPHHLVLLADPQLTDPHSYPDRPWPLSTFTIWHTDNYLKRGYIQLQKQLFPDTLFFLGDLFDGGREWKTTRGNTEDPAWTKGLRPQVEEKWLKTWNRKYGEKFWLKEYDRFGRIFFKFWNLGTTEAGVGQRGRRIIASLPGNHDLGFGAMIKIPVRNRFETYFGEGNRVDVIANHTFVSIDGVSLSAGSSGRPLHETINITAPVEEFLDGVQAAKRKAVARELRFLAGEKHELHLPHTVEEAEDIDVSKMPTSDPGEGAPELPTILLTHVPLYRNPDTDCGPMREHGKAISISRGYQYQNVLSEEDSVKVVSKIGNVVSVFSGDDHDYCELVHPENKNHAREITVKSMSWTMGVRRPGFLMLSMWNPITPEGKPSHSMHTGHGAASAQTSPTFESHLCLLPDQLGIFMRYGVLLAISFIALIMRAILTPFLGLEPFAAPLSDFEQEVSILPTSTKDTDREDKSPHRFSNSSTSSTSSNSAGLASRSAAARTRSVSPANGYGLPQAQNSVRNAVPPLIDSAGYYVNQYGGVKYPEREEPIKVKAPVYDKVPRRKLTKLEVIGRELYHSIYRVAWLVGGWYLWLAWFG</sequence>
<dbReference type="GO" id="GO:0006506">
    <property type="term" value="P:GPI anchor biosynthetic process"/>
    <property type="evidence" value="ECO:0007669"/>
    <property type="project" value="InterPro"/>
</dbReference>
<feature type="compositionally biased region" description="Basic and acidic residues" evidence="2">
    <location>
        <begin position="570"/>
        <end position="579"/>
    </location>
</feature>
<organism evidence="4 5">
    <name type="scientific">Coleophoma cylindrospora</name>
    <dbReference type="NCBI Taxonomy" id="1849047"/>
    <lineage>
        <taxon>Eukaryota</taxon>
        <taxon>Fungi</taxon>
        <taxon>Dikarya</taxon>
        <taxon>Ascomycota</taxon>
        <taxon>Pezizomycotina</taxon>
        <taxon>Leotiomycetes</taxon>
        <taxon>Helotiales</taxon>
        <taxon>Dermateaceae</taxon>
        <taxon>Coleophoma</taxon>
    </lineage>
</organism>
<accession>A0A3D8RGA0</accession>
<dbReference type="PANTHER" id="PTHR13315">
    <property type="entry name" value="METALLO PHOSPHOESTERASE RELATED"/>
    <property type="match status" value="1"/>
</dbReference>